<accession>L0HCR1</accession>
<organism evidence="1 2">
    <name type="scientific">Methanoregula formicica (strain DSM 22288 / NBRC 105244 / SMSP)</name>
    <dbReference type="NCBI Taxonomy" id="593750"/>
    <lineage>
        <taxon>Archaea</taxon>
        <taxon>Methanobacteriati</taxon>
        <taxon>Methanobacteriota</taxon>
        <taxon>Stenosarchaea group</taxon>
        <taxon>Methanomicrobia</taxon>
        <taxon>Methanomicrobiales</taxon>
        <taxon>Methanoregulaceae</taxon>
        <taxon>Methanoregula</taxon>
    </lineage>
</organism>
<dbReference type="AlphaFoldDB" id="L0HCR1"/>
<sequence>MNPTVYHAPEQDLTSGSFWDELSQVPATIGSRLPTLDRSLDAYFDRHFAAIIEEWDLVTGSDLNNLENRLEWVSSEITRLYEGKMALESRAQDLDRLISSLERSK</sequence>
<name>L0HCR1_METFS</name>
<evidence type="ECO:0000313" key="2">
    <source>
        <dbReference type="Proteomes" id="UP000010824"/>
    </source>
</evidence>
<dbReference type="InParanoid" id="L0HCR1"/>
<keyword evidence="2" id="KW-1185">Reference proteome</keyword>
<dbReference type="OrthoDB" id="116690at2157"/>
<evidence type="ECO:0000313" key="1">
    <source>
        <dbReference type="EMBL" id="AGB01093.1"/>
    </source>
</evidence>
<dbReference type="Proteomes" id="UP000010824">
    <property type="component" value="Chromosome"/>
</dbReference>
<dbReference type="HOGENOM" id="CLU_2327276_0_0_2"/>
<dbReference type="GeneID" id="14308349"/>
<reference evidence="1 2" key="2">
    <citation type="journal article" date="2014" name="Genome Announc.">
        <title>Complete Genome Sequence of Methanoregula formicica SMSPT, a Mesophilic Hydrogenotrophic Methanogen Isolated from a Methanogenic Upflow Anaerobic Sludge Blanket Reactor.</title>
        <authorList>
            <person name="Yamamoto K."/>
            <person name="Tamaki H."/>
            <person name="Cadillo-Quiroz H."/>
            <person name="Imachi H."/>
            <person name="Kyrpides N."/>
            <person name="Woyke T."/>
            <person name="Goodwin L."/>
            <person name="Zinder S.H."/>
            <person name="Kamagata Y."/>
            <person name="Liu W.T."/>
        </authorList>
    </citation>
    <scope>NUCLEOTIDE SEQUENCE [LARGE SCALE GENOMIC DNA]</scope>
    <source>
        <strain evidence="2">DSM 22288 / NBRC 105244 / SMSP</strain>
    </source>
</reference>
<dbReference type="eggNOG" id="arCOG06491">
    <property type="taxonomic scope" value="Archaea"/>
</dbReference>
<gene>
    <name evidence="1" type="ordered locus">Metfor_0005</name>
</gene>
<dbReference type="KEGG" id="mfo:Metfor_0005"/>
<proteinExistence type="predicted"/>
<dbReference type="EMBL" id="CP003167">
    <property type="protein sequence ID" value="AGB01093.1"/>
    <property type="molecule type" value="Genomic_DNA"/>
</dbReference>
<dbReference type="RefSeq" id="WP_015284057.1">
    <property type="nucleotide sequence ID" value="NC_019943.1"/>
</dbReference>
<protein>
    <submittedName>
        <fullName evidence="1">Uncharacterized protein</fullName>
    </submittedName>
</protein>
<reference evidence="2" key="1">
    <citation type="submission" date="2011-12" db="EMBL/GenBank/DDBJ databases">
        <title>Complete sequence of Methanoregula formicicum SMSP.</title>
        <authorList>
            <person name="Lucas S."/>
            <person name="Han J."/>
            <person name="Lapidus A."/>
            <person name="Cheng J.-F."/>
            <person name="Goodwin L."/>
            <person name="Pitluck S."/>
            <person name="Peters L."/>
            <person name="Ovchinnikova G."/>
            <person name="Teshima H."/>
            <person name="Detter J.C."/>
            <person name="Han C."/>
            <person name="Tapia R."/>
            <person name="Land M."/>
            <person name="Hauser L."/>
            <person name="Kyrpides N."/>
            <person name="Ivanova N."/>
            <person name="Pagani I."/>
            <person name="Imachi H."/>
            <person name="Tamaki H."/>
            <person name="Sekiguchi Y."/>
            <person name="Kamagata Y."/>
            <person name="Cadillo-Quiroz H."/>
            <person name="Zinder S."/>
            <person name="Liu W.-T."/>
            <person name="Woyke T."/>
        </authorList>
    </citation>
    <scope>NUCLEOTIDE SEQUENCE [LARGE SCALE GENOMIC DNA]</scope>
    <source>
        <strain evidence="2">DSM 22288 / NBRC 105244 / SMSP</strain>
    </source>
</reference>
<dbReference type="STRING" id="593750.Metfor_0005"/>